<reference evidence="5 6" key="1">
    <citation type="journal article" date="2019" name="Sci. Rep.">
        <title>A high-quality genome of Eragrostis curvula grass provides insights into Poaceae evolution and supports new strategies to enhance forage quality.</title>
        <authorList>
            <person name="Carballo J."/>
            <person name="Santos B.A.C.M."/>
            <person name="Zappacosta D."/>
            <person name="Garbus I."/>
            <person name="Selva J.P."/>
            <person name="Gallo C.A."/>
            <person name="Diaz A."/>
            <person name="Albertini E."/>
            <person name="Caccamo M."/>
            <person name="Echenique V."/>
        </authorList>
    </citation>
    <scope>NUCLEOTIDE SEQUENCE [LARGE SCALE GENOMIC DNA]</scope>
    <source>
        <strain evidence="6">cv. Victoria</strain>
        <tissue evidence="5">Leaf</tissue>
    </source>
</reference>
<accession>A0A5J9WL48</accession>
<evidence type="ECO:0000256" key="3">
    <source>
        <dbReference type="SAM" id="Phobius"/>
    </source>
</evidence>
<keyword evidence="3" id="KW-0472">Membrane</keyword>
<organism evidence="5 6">
    <name type="scientific">Eragrostis curvula</name>
    <name type="common">weeping love grass</name>
    <dbReference type="NCBI Taxonomy" id="38414"/>
    <lineage>
        <taxon>Eukaryota</taxon>
        <taxon>Viridiplantae</taxon>
        <taxon>Streptophyta</taxon>
        <taxon>Embryophyta</taxon>
        <taxon>Tracheophyta</taxon>
        <taxon>Spermatophyta</taxon>
        <taxon>Magnoliopsida</taxon>
        <taxon>Liliopsida</taxon>
        <taxon>Poales</taxon>
        <taxon>Poaceae</taxon>
        <taxon>PACMAD clade</taxon>
        <taxon>Chloridoideae</taxon>
        <taxon>Eragrostideae</taxon>
        <taxon>Eragrostidinae</taxon>
        <taxon>Eragrostis</taxon>
    </lineage>
</organism>
<dbReference type="PROSITE" id="PS50089">
    <property type="entry name" value="ZF_RING_2"/>
    <property type="match status" value="1"/>
</dbReference>
<keyword evidence="3" id="KW-0812">Transmembrane</keyword>
<dbReference type="EMBL" id="RWGY01000002">
    <property type="protein sequence ID" value="TVU48979.1"/>
    <property type="molecule type" value="Genomic_DNA"/>
</dbReference>
<dbReference type="FunFam" id="3.30.40.10:FF:000829">
    <property type="entry name" value="RING-H2 finger protein ATL70"/>
    <property type="match status" value="1"/>
</dbReference>
<dbReference type="GO" id="GO:0008270">
    <property type="term" value="F:zinc ion binding"/>
    <property type="evidence" value="ECO:0007669"/>
    <property type="project" value="UniProtKB-KW"/>
</dbReference>
<evidence type="ECO:0000259" key="4">
    <source>
        <dbReference type="PROSITE" id="PS50089"/>
    </source>
</evidence>
<dbReference type="InterPro" id="IPR013083">
    <property type="entry name" value="Znf_RING/FYVE/PHD"/>
</dbReference>
<dbReference type="Gramene" id="TVU48979">
    <property type="protein sequence ID" value="TVU48979"/>
    <property type="gene ID" value="EJB05_00268"/>
</dbReference>
<protein>
    <recommendedName>
        <fullName evidence="4">RING-type domain-containing protein</fullName>
    </recommendedName>
</protein>
<feature type="region of interest" description="Disordered" evidence="2">
    <location>
        <begin position="149"/>
        <end position="170"/>
    </location>
</feature>
<evidence type="ECO:0000313" key="6">
    <source>
        <dbReference type="Proteomes" id="UP000324897"/>
    </source>
</evidence>
<evidence type="ECO:0000313" key="5">
    <source>
        <dbReference type="EMBL" id="TVU48979.1"/>
    </source>
</evidence>
<feature type="non-terminal residue" evidence="5">
    <location>
        <position position="1"/>
    </location>
</feature>
<keyword evidence="1" id="KW-0479">Metal-binding</keyword>
<dbReference type="InterPro" id="IPR001841">
    <property type="entry name" value="Znf_RING"/>
</dbReference>
<dbReference type="SUPFAM" id="SSF57850">
    <property type="entry name" value="RING/U-box"/>
    <property type="match status" value="1"/>
</dbReference>
<feature type="transmembrane region" description="Helical" evidence="3">
    <location>
        <begin position="118"/>
        <end position="135"/>
    </location>
</feature>
<comment type="caution">
    <text evidence="5">The sequence shown here is derived from an EMBL/GenBank/DDBJ whole genome shotgun (WGS) entry which is preliminary data.</text>
</comment>
<keyword evidence="1" id="KW-0863">Zinc-finger</keyword>
<keyword evidence="3" id="KW-1133">Transmembrane helix</keyword>
<sequence>MLASPTRRWKPACALEIARVPQRRDSSQPFQGIRPAKTLPPVRRRSSAHHGEDSSSVTTIKRWTRCRLERRRTAAPVPPRAAARANHPRHRATRQLPIKLSSTPPPAYLPAGMVDVEVAYAVVSVLAVVTMAYLLRMCSRRAAPATATAASSAPAVSSREERSTTAAAGDVDVEAGLNDATLKALPKVVYGEEAASAVVGKTAATKAACCAVCLGEYAGGDVLRVLPECAHVFHQLCVDRWLRLRPTCPVCRSPPAPSCPVATPLAEPISQP</sequence>
<dbReference type="Pfam" id="PF13639">
    <property type="entry name" value="zf-RING_2"/>
    <property type="match status" value="1"/>
</dbReference>
<keyword evidence="6" id="KW-1185">Reference proteome</keyword>
<keyword evidence="1" id="KW-0862">Zinc</keyword>
<dbReference type="Gene3D" id="3.30.40.10">
    <property type="entry name" value="Zinc/RING finger domain, C3HC4 (zinc finger)"/>
    <property type="match status" value="1"/>
</dbReference>
<gene>
    <name evidence="5" type="ORF">EJB05_00268</name>
</gene>
<feature type="region of interest" description="Disordered" evidence="2">
    <location>
        <begin position="20"/>
        <end position="102"/>
    </location>
</feature>
<name>A0A5J9WL48_9POAL</name>
<evidence type="ECO:0000256" key="1">
    <source>
        <dbReference type="PROSITE-ProRule" id="PRU00175"/>
    </source>
</evidence>
<dbReference type="Proteomes" id="UP000324897">
    <property type="component" value="Chromosome 6"/>
</dbReference>
<dbReference type="InterPro" id="IPR045899">
    <property type="entry name" value="ATL71-like"/>
</dbReference>
<proteinExistence type="predicted"/>
<dbReference type="AlphaFoldDB" id="A0A5J9WL48"/>
<dbReference type="CDD" id="cd16461">
    <property type="entry name" value="RING-H2_EL5-like"/>
    <property type="match status" value="1"/>
</dbReference>
<dbReference type="PANTHER" id="PTHR46719">
    <property type="entry name" value="TRANSCRIPTION FACTOR C2H2 FAMILY-RELATED"/>
    <property type="match status" value="1"/>
</dbReference>
<evidence type="ECO:0000256" key="2">
    <source>
        <dbReference type="SAM" id="MobiDB-lite"/>
    </source>
</evidence>
<dbReference type="PANTHER" id="PTHR46719:SF6">
    <property type="entry name" value="RING-H2 FINGER PROTEIN ATL70"/>
    <property type="match status" value="1"/>
</dbReference>
<dbReference type="OrthoDB" id="8062037at2759"/>
<dbReference type="SMART" id="SM00184">
    <property type="entry name" value="RING"/>
    <property type="match status" value="1"/>
</dbReference>
<feature type="domain" description="RING-type" evidence="4">
    <location>
        <begin position="210"/>
        <end position="252"/>
    </location>
</feature>